<dbReference type="InterPro" id="IPR036388">
    <property type="entry name" value="WH-like_DNA-bd_sf"/>
</dbReference>
<name>D1AQA4_SEBTE</name>
<evidence type="ECO:0000313" key="2">
    <source>
        <dbReference type="Proteomes" id="UP000000845"/>
    </source>
</evidence>
<gene>
    <name evidence="1" type="ordered locus">Sterm_3324</name>
</gene>
<dbReference type="SUPFAM" id="SSF46785">
    <property type="entry name" value="Winged helix' DNA-binding domain"/>
    <property type="match status" value="1"/>
</dbReference>
<reference evidence="1 2" key="2">
    <citation type="journal article" date="2010" name="Stand. Genomic Sci.">
        <title>Complete genome sequence of Sebaldella termitidis type strain (NCTC 11300).</title>
        <authorList>
            <person name="Harmon-Smith M."/>
            <person name="Celia L."/>
            <person name="Chertkov O."/>
            <person name="Lapidus A."/>
            <person name="Copeland A."/>
            <person name="Glavina Del Rio T."/>
            <person name="Nolan M."/>
            <person name="Lucas S."/>
            <person name="Tice H."/>
            <person name="Cheng J.F."/>
            <person name="Han C."/>
            <person name="Detter J.C."/>
            <person name="Bruce D."/>
            <person name="Goodwin L."/>
            <person name="Pitluck S."/>
            <person name="Pati A."/>
            <person name="Liolios K."/>
            <person name="Ivanova N."/>
            <person name="Mavromatis K."/>
            <person name="Mikhailova N."/>
            <person name="Chen A."/>
            <person name="Palaniappan K."/>
            <person name="Land M."/>
            <person name="Hauser L."/>
            <person name="Chang Y.J."/>
            <person name="Jeffries C.D."/>
            <person name="Brettin T."/>
            <person name="Goker M."/>
            <person name="Beck B."/>
            <person name="Bristow J."/>
            <person name="Eisen J.A."/>
            <person name="Markowitz V."/>
            <person name="Hugenholtz P."/>
            <person name="Kyrpides N.C."/>
            <person name="Klenk H.P."/>
            <person name="Chen F."/>
        </authorList>
    </citation>
    <scope>NUCLEOTIDE SEQUENCE [LARGE SCALE GENOMIC DNA]</scope>
    <source>
        <strain evidence="2">ATCC 33386 / NCTC 11300</strain>
    </source>
</reference>
<dbReference type="eggNOG" id="COG5527">
    <property type="taxonomic scope" value="Bacteria"/>
</dbReference>
<dbReference type="InterPro" id="IPR036390">
    <property type="entry name" value="WH_DNA-bd_sf"/>
</dbReference>
<dbReference type="HOGENOM" id="CLU_057117_0_0_0"/>
<protein>
    <submittedName>
        <fullName evidence="1">Uncharacterized protein</fullName>
    </submittedName>
</protein>
<keyword evidence="2" id="KW-1185">Reference proteome</keyword>
<evidence type="ECO:0000313" key="1">
    <source>
        <dbReference type="EMBL" id="ACZ10164.1"/>
    </source>
</evidence>
<dbReference type="Pfam" id="PF21205">
    <property type="entry name" value="Rep3_C"/>
    <property type="match status" value="1"/>
</dbReference>
<dbReference type="RefSeq" id="WP_012862746.1">
    <property type="nucleotide sequence ID" value="NC_013517.1"/>
</dbReference>
<dbReference type="Gene3D" id="1.10.10.10">
    <property type="entry name" value="Winged helix-like DNA-binding domain superfamily/Winged helix DNA-binding domain"/>
    <property type="match status" value="1"/>
</dbReference>
<accession>D1AQA4</accession>
<dbReference type="Proteomes" id="UP000000845">
    <property type="component" value="Chromosome"/>
</dbReference>
<proteinExistence type="predicted"/>
<reference evidence="2" key="1">
    <citation type="submission" date="2009-09" db="EMBL/GenBank/DDBJ databases">
        <title>The complete chromosome of Sebaldella termitidis ATCC 33386.</title>
        <authorList>
            <consortium name="US DOE Joint Genome Institute (JGI-PGF)"/>
            <person name="Lucas S."/>
            <person name="Copeland A."/>
            <person name="Lapidus A."/>
            <person name="Glavina del Rio T."/>
            <person name="Dalin E."/>
            <person name="Tice H."/>
            <person name="Bruce D."/>
            <person name="Goodwin L."/>
            <person name="Pitluck S."/>
            <person name="Kyrpides N."/>
            <person name="Mavromatis K."/>
            <person name="Ivanova N."/>
            <person name="Mikhailova N."/>
            <person name="Sims D."/>
            <person name="Meincke L."/>
            <person name="Brettin T."/>
            <person name="Detter J.C."/>
            <person name="Han C."/>
            <person name="Larimer F."/>
            <person name="Land M."/>
            <person name="Hauser L."/>
            <person name="Markowitz V."/>
            <person name="Cheng J.F."/>
            <person name="Hugenholtz P."/>
            <person name="Woyke T."/>
            <person name="Wu D."/>
            <person name="Eisen J.A."/>
        </authorList>
    </citation>
    <scope>NUCLEOTIDE SEQUENCE [LARGE SCALE GENOMIC DNA]</scope>
    <source>
        <strain evidence="2">ATCC 33386 / NCTC 11300</strain>
    </source>
</reference>
<dbReference type="KEGG" id="str:Sterm_3324"/>
<dbReference type="EMBL" id="CP001739">
    <property type="protein sequence ID" value="ACZ10164.1"/>
    <property type="molecule type" value="Genomic_DNA"/>
</dbReference>
<sequence>MEAILENIFEKNFENFIVNIDLDRNFSKNEKKFLEILYFNFDSDSLYLFFDTENLKKALNYKDDSQIPVFFEKLMSKKIRYTISENDDILYSGFFSIINSYFHGNNKTGISVSQELKMSFRENNFFSCYNFEKYIFMEEPASLKLYEYINSTAPRDFLSLSLTELKDILGLKDAYVRFFDFEKYILKKIIKDINLFSDIKIEYQRHKSSNTLINFFFTKNENSIYNTSYNLAKKIMKSLKNKIDDPKFITSLISGYIIKKGYDYVCVNASFADTVKDDGNFDYLLKKALMYDSAEFEKNKRENFVLFFEKYELYKNSLVLYNDLYKYLNKILYVTPLLEELYSLDIVTAIRNLRDNEIFEYKNSDLKIIIRYYLNKKSLVQLFFKEKLISSSV</sequence>
<organism evidence="1 2">
    <name type="scientific">Sebaldella termitidis (strain ATCC 33386 / NCTC 11300)</name>
    <dbReference type="NCBI Taxonomy" id="526218"/>
    <lineage>
        <taxon>Bacteria</taxon>
        <taxon>Fusobacteriati</taxon>
        <taxon>Fusobacteriota</taxon>
        <taxon>Fusobacteriia</taxon>
        <taxon>Fusobacteriales</taxon>
        <taxon>Leptotrichiaceae</taxon>
        <taxon>Sebaldella</taxon>
    </lineage>
</organism>
<dbReference type="AlphaFoldDB" id="D1AQA4"/>